<dbReference type="PANTHER" id="PTHR34478:SF2">
    <property type="entry name" value="MEMBRANE PROTEIN"/>
    <property type="match status" value="1"/>
</dbReference>
<dbReference type="InterPro" id="IPR007156">
    <property type="entry name" value="MamQ_LemA"/>
</dbReference>
<keyword evidence="4 6" id="KW-1133">Transmembrane helix</keyword>
<dbReference type="Gene3D" id="1.20.1440.20">
    <property type="entry name" value="LemA-like domain"/>
    <property type="match status" value="1"/>
</dbReference>
<comment type="subcellular location">
    <subcellularLocation>
        <location evidence="1">Membrane</location>
        <topology evidence="1">Single-pass membrane protein</topology>
    </subcellularLocation>
</comment>
<gene>
    <name evidence="7" type="ORF">HMPREF0519_1167</name>
</gene>
<feature type="transmembrane region" description="Helical" evidence="6">
    <location>
        <begin position="12"/>
        <end position="33"/>
    </location>
</feature>
<keyword evidence="5 6" id="KW-0472">Membrane</keyword>
<evidence type="ECO:0000256" key="1">
    <source>
        <dbReference type="ARBA" id="ARBA00004167"/>
    </source>
</evidence>
<dbReference type="PANTHER" id="PTHR34478">
    <property type="entry name" value="PROTEIN LEMA"/>
    <property type="match status" value="1"/>
</dbReference>
<dbReference type="AlphaFoldDB" id="C0XIV6"/>
<dbReference type="HOGENOM" id="CLU_056714_0_1_9"/>
<evidence type="ECO:0000256" key="3">
    <source>
        <dbReference type="ARBA" id="ARBA00022692"/>
    </source>
</evidence>
<dbReference type="Pfam" id="PF04011">
    <property type="entry name" value="LemA"/>
    <property type="match status" value="1"/>
</dbReference>
<comment type="similarity">
    <text evidence="2">Belongs to the LemA family.</text>
</comment>
<dbReference type="SUPFAM" id="SSF140478">
    <property type="entry name" value="LemA-like"/>
    <property type="match status" value="1"/>
</dbReference>
<reference evidence="7 8" key="1">
    <citation type="submission" date="2009-01" db="EMBL/GenBank/DDBJ databases">
        <authorList>
            <person name="Qin X."/>
            <person name="Bachman B."/>
            <person name="Battles P."/>
            <person name="Bell A."/>
            <person name="Bess C."/>
            <person name="Bickham C."/>
            <person name="Chaboub L."/>
            <person name="Chen D."/>
            <person name="Coyle M."/>
            <person name="Deiros D.R."/>
            <person name="Dinh H."/>
            <person name="Forbes L."/>
            <person name="Fowler G."/>
            <person name="Francisco L."/>
            <person name="Fu Q."/>
            <person name="Gubbala S."/>
            <person name="Hale W."/>
            <person name="Han Y."/>
            <person name="Hemphill L."/>
            <person name="Highlander S.K."/>
            <person name="Hirani K."/>
            <person name="Hogues M."/>
            <person name="Jackson L."/>
            <person name="Jakkamsetti A."/>
            <person name="Javaid M."/>
            <person name="Jiang H."/>
            <person name="Korchina V."/>
            <person name="Kovar C."/>
            <person name="Lara F."/>
            <person name="Lee S."/>
            <person name="Mata R."/>
            <person name="Mathew T."/>
            <person name="Moen C."/>
            <person name="Morales K."/>
            <person name="Munidasa M."/>
            <person name="Nazareth L."/>
            <person name="Ngo R."/>
            <person name="Nguyen L."/>
            <person name="Okwuonu G."/>
            <person name="Ongeri F."/>
            <person name="Patil S."/>
            <person name="Petrosino J."/>
            <person name="Pham C."/>
            <person name="Pham P."/>
            <person name="Pu L.-L."/>
            <person name="Puazo M."/>
            <person name="Raj R."/>
            <person name="Reid J."/>
            <person name="Rouhana J."/>
            <person name="Saada N."/>
            <person name="Shang Y."/>
            <person name="Simmons D."/>
            <person name="Thornton R."/>
            <person name="Warren J."/>
            <person name="Weissenberger G."/>
            <person name="Zhang J."/>
            <person name="Zhang L."/>
            <person name="Zhou C."/>
            <person name="Zhu D."/>
            <person name="Muzny D."/>
            <person name="Worley K."/>
            <person name="Gibbs R."/>
        </authorList>
    </citation>
    <scope>NUCLEOTIDE SEQUENCE [LARGE SCALE GENOMIC DNA]</scope>
    <source>
        <strain evidence="8">ATCC 8290 / DSM 20176 / CCUG 30140 / JCM 1155 / KCTC 3500 / NBRC 15886 / NCIMB 8040 / NRRL B-1843 / 9</strain>
    </source>
</reference>
<dbReference type="Proteomes" id="UP000003752">
    <property type="component" value="Unassembled WGS sequence"/>
</dbReference>
<evidence type="ECO:0000256" key="4">
    <source>
        <dbReference type="ARBA" id="ARBA00022989"/>
    </source>
</evidence>
<protein>
    <submittedName>
        <fullName evidence="7">LemA family protein</fullName>
    </submittedName>
</protein>
<dbReference type="InterPro" id="IPR023353">
    <property type="entry name" value="LemA-like_dom_sf"/>
</dbReference>
<evidence type="ECO:0000313" key="8">
    <source>
        <dbReference type="Proteomes" id="UP000003752"/>
    </source>
</evidence>
<evidence type="ECO:0000256" key="5">
    <source>
        <dbReference type="ARBA" id="ARBA00023136"/>
    </source>
</evidence>
<sequence length="195" mass="21853">MFISKQTQGGIAMTWIILGVILIIIILMIVVLYNGIVSQRNLVDEAASQIDVQLQRRADLLPNLLETVKGYAKHERETLATVTQMRAAISDPSASLSDKVKADNQLTGALNHLFAVSENYPDLKANQNFLSLQEELTNTENKVAFSRQNYNSNVMTYNNKLQTFPSNLVSKFGNFPVRDYLEAPEGSKEVPKMKF</sequence>
<name>C0XIV6_LENH9</name>
<keyword evidence="3 6" id="KW-0812">Transmembrane</keyword>
<proteinExistence type="inferred from homology"/>
<comment type="caution">
    <text evidence="7">The sequence shown here is derived from an EMBL/GenBank/DDBJ whole genome shotgun (WGS) entry which is preliminary data.</text>
</comment>
<accession>C0XIV6</accession>
<evidence type="ECO:0000313" key="7">
    <source>
        <dbReference type="EMBL" id="EEI24697.1"/>
    </source>
</evidence>
<evidence type="ECO:0000256" key="6">
    <source>
        <dbReference type="SAM" id="Phobius"/>
    </source>
</evidence>
<dbReference type="PATRIC" id="fig|1423757.3.peg.2195"/>
<dbReference type="EMBL" id="ACGP01000118">
    <property type="protein sequence ID" value="EEI24697.1"/>
    <property type="molecule type" value="Genomic_DNA"/>
</dbReference>
<evidence type="ECO:0000256" key="2">
    <source>
        <dbReference type="ARBA" id="ARBA00008854"/>
    </source>
</evidence>
<keyword evidence="8" id="KW-1185">Reference proteome</keyword>
<dbReference type="GO" id="GO:0016020">
    <property type="term" value="C:membrane"/>
    <property type="evidence" value="ECO:0007669"/>
    <property type="project" value="UniProtKB-SubCell"/>
</dbReference>
<organism evidence="7 8">
    <name type="scientific">Lentilactobacillus hilgardii (strain ATCC 8290 / DSM 20176 / CCUG 30140 / JCM 1155 / KCTC 3500 / NBRC 15886 / NCIMB 8040 / NRRL B-1843 / 9)</name>
    <dbReference type="NCBI Taxonomy" id="1423757"/>
    <lineage>
        <taxon>Bacteria</taxon>
        <taxon>Bacillati</taxon>
        <taxon>Bacillota</taxon>
        <taxon>Bacilli</taxon>
        <taxon>Lactobacillales</taxon>
        <taxon>Lactobacillaceae</taxon>
        <taxon>Lentilactobacillus</taxon>
    </lineage>
</organism>